<evidence type="ECO:0000259" key="9">
    <source>
        <dbReference type="Pfam" id="PF07885"/>
    </source>
</evidence>
<proteinExistence type="predicted"/>
<evidence type="ECO:0000256" key="5">
    <source>
        <dbReference type="ARBA" id="ARBA00023065"/>
    </source>
</evidence>
<dbReference type="EMBL" id="CP016364">
    <property type="protein sequence ID" value="APG47821.1"/>
    <property type="molecule type" value="Genomic_DNA"/>
</dbReference>
<evidence type="ECO:0000256" key="6">
    <source>
        <dbReference type="ARBA" id="ARBA00023136"/>
    </source>
</evidence>
<sequence>MPELKTRLKDLYRGSDSASIWFRYGLTAFDAVSILFFMSTAHIPHGPELIAISWFIGLVIALDLAARFWISSNRRKLFWRIYTLADFVVLLSLLLETILPGGLAFLRILRGLRLIHSYHLLQDLRRDSRFFRRHEDAIIAGINLFIFVFATSITVLVFFMDSSGSEYPYIDALYFTVATLTTTGFGDITMATPAGKTFSVFVMVVGVTLFVRLAQAIFNPQRVRYTCGQCGLTRHDVDAVHCKHCGGPLKIRTSGVE</sequence>
<keyword evidence="3 8" id="KW-0812">Transmembrane</keyword>
<dbReference type="RefSeq" id="WP_072505248.1">
    <property type="nucleotide sequence ID" value="NZ_CP016364.1"/>
</dbReference>
<keyword evidence="4 8" id="KW-1133">Transmembrane helix</keyword>
<name>A0A1L3I704_9RHOB</name>
<dbReference type="GO" id="GO:0005249">
    <property type="term" value="F:voltage-gated potassium channel activity"/>
    <property type="evidence" value="ECO:0007669"/>
    <property type="project" value="InterPro"/>
</dbReference>
<keyword evidence="6 8" id="KW-0472">Membrane</keyword>
<evidence type="ECO:0000256" key="4">
    <source>
        <dbReference type="ARBA" id="ARBA00022989"/>
    </source>
</evidence>
<dbReference type="PANTHER" id="PTHR11537">
    <property type="entry name" value="VOLTAGE-GATED POTASSIUM CHANNEL"/>
    <property type="match status" value="1"/>
</dbReference>
<evidence type="ECO:0000256" key="8">
    <source>
        <dbReference type="SAM" id="Phobius"/>
    </source>
</evidence>
<feature type="transmembrane region" description="Helical" evidence="8">
    <location>
        <begin position="172"/>
        <end position="191"/>
    </location>
</feature>
<evidence type="ECO:0000256" key="7">
    <source>
        <dbReference type="ARBA" id="ARBA00023303"/>
    </source>
</evidence>
<protein>
    <submittedName>
        <fullName evidence="10">Ion channel domain-containing protein</fullName>
    </submittedName>
</protein>
<accession>A0A1L3I704</accession>
<dbReference type="KEGG" id="php:PhaeoP97_02436"/>
<dbReference type="SUPFAM" id="SSF81324">
    <property type="entry name" value="Voltage-gated potassium channels"/>
    <property type="match status" value="1"/>
</dbReference>
<reference evidence="11" key="1">
    <citation type="submission" date="2016-07" db="EMBL/GenBank/DDBJ databases">
        <title>Phaeobacter portensis sp. nov., a tropodithietic acid producing bacterium isolated from a German harbor.</title>
        <authorList>
            <person name="Freese H.M."/>
            <person name="Bunk B."/>
            <person name="Breider S."/>
            <person name="Brinkhoff T."/>
        </authorList>
    </citation>
    <scope>NUCLEOTIDE SEQUENCE [LARGE SCALE GENOMIC DNA]</scope>
    <source>
        <strain evidence="11">P97</strain>
    </source>
</reference>
<organism evidence="10 11">
    <name type="scientific">Phaeobacter porticola</name>
    <dbReference type="NCBI Taxonomy" id="1844006"/>
    <lineage>
        <taxon>Bacteria</taxon>
        <taxon>Pseudomonadati</taxon>
        <taxon>Pseudomonadota</taxon>
        <taxon>Alphaproteobacteria</taxon>
        <taxon>Rhodobacterales</taxon>
        <taxon>Roseobacteraceae</taxon>
        <taxon>Phaeobacter</taxon>
    </lineage>
</organism>
<comment type="subcellular location">
    <subcellularLocation>
        <location evidence="1">Membrane</location>
        <topology evidence="1">Multi-pass membrane protein</topology>
    </subcellularLocation>
</comment>
<feature type="transmembrane region" description="Helical" evidence="8">
    <location>
        <begin position="142"/>
        <end position="160"/>
    </location>
</feature>
<dbReference type="InterPro" id="IPR028325">
    <property type="entry name" value="VG_K_chnl"/>
</dbReference>
<keyword evidence="5" id="KW-0406">Ion transport</keyword>
<evidence type="ECO:0000313" key="11">
    <source>
        <dbReference type="Proteomes" id="UP000183859"/>
    </source>
</evidence>
<feature type="transmembrane region" description="Helical" evidence="8">
    <location>
        <begin position="198"/>
        <end position="218"/>
    </location>
</feature>
<dbReference type="Proteomes" id="UP000183859">
    <property type="component" value="Chromosome"/>
</dbReference>
<dbReference type="Gene3D" id="1.20.120.350">
    <property type="entry name" value="Voltage-gated potassium channels. Chain C"/>
    <property type="match status" value="1"/>
</dbReference>
<feature type="transmembrane region" description="Helical" evidence="8">
    <location>
        <begin position="21"/>
        <end position="43"/>
    </location>
</feature>
<dbReference type="Pfam" id="PF07885">
    <property type="entry name" value="Ion_trans_2"/>
    <property type="match status" value="1"/>
</dbReference>
<evidence type="ECO:0000256" key="3">
    <source>
        <dbReference type="ARBA" id="ARBA00022692"/>
    </source>
</evidence>
<evidence type="ECO:0000256" key="1">
    <source>
        <dbReference type="ARBA" id="ARBA00004141"/>
    </source>
</evidence>
<dbReference type="InterPro" id="IPR013099">
    <property type="entry name" value="K_chnl_dom"/>
</dbReference>
<evidence type="ECO:0000313" key="10">
    <source>
        <dbReference type="EMBL" id="APG47821.1"/>
    </source>
</evidence>
<dbReference type="InterPro" id="IPR027359">
    <property type="entry name" value="Volt_channel_dom_sf"/>
</dbReference>
<evidence type="ECO:0000256" key="2">
    <source>
        <dbReference type="ARBA" id="ARBA00022448"/>
    </source>
</evidence>
<dbReference type="Gene3D" id="1.10.287.70">
    <property type="match status" value="1"/>
</dbReference>
<dbReference type="GO" id="GO:0001508">
    <property type="term" value="P:action potential"/>
    <property type="evidence" value="ECO:0007669"/>
    <property type="project" value="TreeGrafter"/>
</dbReference>
<keyword evidence="2" id="KW-0813">Transport</keyword>
<dbReference type="GO" id="GO:0008076">
    <property type="term" value="C:voltage-gated potassium channel complex"/>
    <property type="evidence" value="ECO:0007669"/>
    <property type="project" value="InterPro"/>
</dbReference>
<dbReference type="OrthoDB" id="9799090at2"/>
<dbReference type="PANTHER" id="PTHR11537:SF254">
    <property type="entry name" value="POTASSIUM VOLTAGE-GATED CHANNEL PROTEIN SHAB"/>
    <property type="match status" value="1"/>
</dbReference>
<feature type="transmembrane region" description="Helical" evidence="8">
    <location>
        <begin position="49"/>
        <end position="70"/>
    </location>
</feature>
<feature type="domain" description="Potassium channel" evidence="9">
    <location>
        <begin position="147"/>
        <end position="217"/>
    </location>
</feature>
<keyword evidence="7" id="KW-0407">Ion channel</keyword>
<keyword evidence="11" id="KW-1185">Reference proteome</keyword>
<dbReference type="AlphaFoldDB" id="A0A1L3I704"/>
<gene>
    <name evidence="10" type="ORF">PhaeoP97_02436</name>
</gene>